<evidence type="ECO:0000313" key="2">
    <source>
        <dbReference type="EMBL" id="ORV64478.1"/>
    </source>
</evidence>
<gene>
    <name evidence="2" type="ORF">AWC06_05180</name>
</gene>
<protein>
    <submittedName>
        <fullName evidence="2">Esterase</fullName>
    </submittedName>
</protein>
<dbReference type="InterPro" id="IPR000073">
    <property type="entry name" value="AB_hydrolase_1"/>
</dbReference>
<dbReference type="AlphaFoldDB" id="A0A1X1V6E5"/>
<dbReference type="SUPFAM" id="SSF53474">
    <property type="entry name" value="alpha/beta-Hydrolases"/>
    <property type="match status" value="1"/>
</dbReference>
<dbReference type="Pfam" id="PF12697">
    <property type="entry name" value="Abhydrolase_6"/>
    <property type="match status" value="1"/>
</dbReference>
<evidence type="ECO:0000313" key="3">
    <source>
        <dbReference type="Proteomes" id="UP000194000"/>
    </source>
</evidence>
<dbReference type="InterPro" id="IPR029058">
    <property type="entry name" value="AB_hydrolase_fold"/>
</dbReference>
<sequence>MALPTLVLVHGGGHAADCWEPTVEEIHRQAPDLKVLAVDLPGRRGKPGDLLKMTIADFVDSVVGDIEEAGLDEIVLVGHSMAGLTVPGVLTKLGSTRVRELILATAFVPPEGKTLVDTLTGPFARLARRGAQKGEVGGMPAALARFGFFNGMTRAQRQFIARKLCADSTSILTENVSRKGMPNDVPRTWILTLRDRALSLRSQRRSIEAIGGVQTVIPIDTCHTLMVSKPRRLAEILVERCGLYAE</sequence>
<dbReference type="Proteomes" id="UP000194000">
    <property type="component" value="Unassembled WGS sequence"/>
</dbReference>
<dbReference type="EMBL" id="LQOW01000003">
    <property type="protein sequence ID" value="ORV64478.1"/>
    <property type="molecule type" value="Genomic_DNA"/>
</dbReference>
<accession>A0A1X1V6E5</accession>
<keyword evidence="3" id="KW-1185">Reference proteome</keyword>
<dbReference type="RefSeq" id="WP_085193458.1">
    <property type="nucleotide sequence ID" value="NZ_JACKVI010000009.1"/>
</dbReference>
<name>A0A1X1V6E5_9MYCO</name>
<dbReference type="PANTHER" id="PTHR37017:SF11">
    <property type="entry name" value="ESTERASE_LIPASE_THIOESTERASE DOMAIN-CONTAINING PROTEIN"/>
    <property type="match status" value="1"/>
</dbReference>
<dbReference type="PANTHER" id="PTHR37017">
    <property type="entry name" value="AB HYDROLASE-1 DOMAIN-CONTAINING PROTEIN-RELATED"/>
    <property type="match status" value="1"/>
</dbReference>
<dbReference type="GO" id="GO:0003824">
    <property type="term" value="F:catalytic activity"/>
    <property type="evidence" value="ECO:0007669"/>
    <property type="project" value="UniProtKB-ARBA"/>
</dbReference>
<dbReference type="OrthoDB" id="4604922at2"/>
<feature type="domain" description="AB hydrolase-1" evidence="1">
    <location>
        <begin position="6"/>
        <end position="235"/>
    </location>
</feature>
<reference evidence="2 3" key="1">
    <citation type="submission" date="2016-01" db="EMBL/GenBank/DDBJ databases">
        <title>The new phylogeny of the genus Mycobacterium.</title>
        <authorList>
            <person name="Tarcisio F."/>
            <person name="Conor M."/>
            <person name="Antonella G."/>
            <person name="Elisabetta G."/>
            <person name="Giulia F.S."/>
            <person name="Sara T."/>
            <person name="Anna F."/>
            <person name="Clotilde B."/>
            <person name="Roberto B."/>
            <person name="Veronica D.S."/>
            <person name="Fabio R."/>
            <person name="Monica P."/>
            <person name="Olivier J."/>
            <person name="Enrico T."/>
            <person name="Nicola S."/>
        </authorList>
    </citation>
    <scope>NUCLEOTIDE SEQUENCE [LARGE SCALE GENOMIC DNA]</scope>
    <source>
        <strain evidence="2 3">DSM 45731</strain>
    </source>
</reference>
<organism evidence="2 3">
    <name type="scientific">Mycobacterium fragae</name>
    <dbReference type="NCBI Taxonomy" id="1260918"/>
    <lineage>
        <taxon>Bacteria</taxon>
        <taxon>Bacillati</taxon>
        <taxon>Actinomycetota</taxon>
        <taxon>Actinomycetes</taxon>
        <taxon>Mycobacteriales</taxon>
        <taxon>Mycobacteriaceae</taxon>
        <taxon>Mycobacterium</taxon>
    </lineage>
</organism>
<evidence type="ECO:0000259" key="1">
    <source>
        <dbReference type="Pfam" id="PF12697"/>
    </source>
</evidence>
<dbReference type="InterPro" id="IPR052897">
    <property type="entry name" value="Sec-Metab_Biosynth_Hydrolase"/>
</dbReference>
<comment type="caution">
    <text evidence="2">The sequence shown here is derived from an EMBL/GenBank/DDBJ whole genome shotgun (WGS) entry which is preliminary data.</text>
</comment>
<proteinExistence type="predicted"/>
<dbReference type="Gene3D" id="3.40.50.1820">
    <property type="entry name" value="alpha/beta hydrolase"/>
    <property type="match status" value="1"/>
</dbReference>
<dbReference type="STRING" id="1260918.AWC06_05180"/>